<accession>A0ABV3TH02</accession>
<dbReference type="PANTHER" id="PTHR30576">
    <property type="entry name" value="COLANIC BIOSYNTHESIS UDP-GLUCOSE LIPID CARRIER TRANSFERASE"/>
    <property type="match status" value="1"/>
</dbReference>
<dbReference type="Pfam" id="PF02397">
    <property type="entry name" value="Bac_transf"/>
    <property type="match status" value="1"/>
</dbReference>
<gene>
    <name evidence="5" type="ORF">AB4874_02815</name>
</gene>
<evidence type="ECO:0000256" key="1">
    <source>
        <dbReference type="ARBA" id="ARBA00006464"/>
    </source>
</evidence>
<dbReference type="Proteomes" id="UP001557465">
    <property type="component" value="Unassembled WGS sequence"/>
</dbReference>
<proteinExistence type="inferred from homology"/>
<dbReference type="RefSeq" id="WP_368390843.1">
    <property type="nucleotide sequence ID" value="NZ_JBFRYC010000001.1"/>
</dbReference>
<keyword evidence="3" id="KW-0472">Membrane</keyword>
<dbReference type="PANTHER" id="PTHR30576:SF10">
    <property type="entry name" value="SLL5057 PROTEIN"/>
    <property type="match status" value="1"/>
</dbReference>
<feature type="transmembrane region" description="Helical" evidence="3">
    <location>
        <begin position="36"/>
        <end position="59"/>
    </location>
</feature>
<sequence length="227" mass="25386">MSEFTTNIALKSQTVVHAPFAGAAPYRAVGKRMFDIAMVLAVIPVLLPLILVLAALVWLDGGPAFFAQPRIGRDGRSFKMWKLRTMVVDAEAKLKALCDSDPAIAQEWAVNQKLVHDPRITRIGAFLRRTSLDELPQFFNVLFGSMSLVGPRPFLASQEATYQDAMGRAYYRMRPGITGLWQVVGRSSSAFVDRVRFDERYYAKMSLMNDVMLCLMTVAVVFKQTGK</sequence>
<reference evidence="5 6" key="1">
    <citation type="journal article" date="2011" name="Int. J. Syst. Evol. Microbiol.">
        <title>Zhongshania antarctica gen. nov., sp. nov. and Zhongshania guokunii sp. nov., gammaproteobacteria respectively isolated from coastal attached (fast) ice and surface seawater of the Antarctic.</title>
        <authorList>
            <person name="Li H.J."/>
            <person name="Zhang X.Y."/>
            <person name="Chen C.X."/>
            <person name="Zhang Y.J."/>
            <person name="Gao Z.M."/>
            <person name="Yu Y."/>
            <person name="Chen X.L."/>
            <person name="Chen B."/>
            <person name="Zhang Y.Z."/>
        </authorList>
    </citation>
    <scope>NUCLEOTIDE SEQUENCE [LARGE SCALE GENOMIC DNA]</scope>
    <source>
        <strain evidence="5 6">15-R06ZXC-3</strain>
    </source>
</reference>
<comment type="similarity">
    <text evidence="1">Belongs to the bacterial sugar transferase family.</text>
</comment>
<keyword evidence="5" id="KW-0808">Transferase</keyword>
<evidence type="ECO:0000313" key="6">
    <source>
        <dbReference type="Proteomes" id="UP001557465"/>
    </source>
</evidence>
<keyword evidence="2" id="KW-0270">Exopolysaccharide synthesis</keyword>
<evidence type="ECO:0000256" key="3">
    <source>
        <dbReference type="SAM" id="Phobius"/>
    </source>
</evidence>
<comment type="caution">
    <text evidence="5">The sequence shown here is derived from an EMBL/GenBank/DDBJ whole genome shotgun (WGS) entry which is preliminary data.</text>
</comment>
<evidence type="ECO:0000256" key="2">
    <source>
        <dbReference type="ARBA" id="ARBA00023169"/>
    </source>
</evidence>
<dbReference type="EMBL" id="JBFRYC010000001">
    <property type="protein sequence ID" value="MEX1660582.1"/>
    <property type="molecule type" value="Genomic_DNA"/>
</dbReference>
<dbReference type="GO" id="GO:0016740">
    <property type="term" value="F:transferase activity"/>
    <property type="evidence" value="ECO:0007669"/>
    <property type="project" value="UniProtKB-KW"/>
</dbReference>
<evidence type="ECO:0000313" key="5">
    <source>
        <dbReference type="EMBL" id="MEX1660582.1"/>
    </source>
</evidence>
<organism evidence="5 6">
    <name type="scientific">Thioclava arctica</name>
    <dbReference type="NCBI Taxonomy" id="3238301"/>
    <lineage>
        <taxon>Bacteria</taxon>
        <taxon>Pseudomonadati</taxon>
        <taxon>Pseudomonadota</taxon>
        <taxon>Alphaproteobacteria</taxon>
        <taxon>Rhodobacterales</taxon>
        <taxon>Paracoccaceae</taxon>
        <taxon>Thioclava</taxon>
    </lineage>
</organism>
<name>A0ABV3TH02_9RHOB</name>
<dbReference type="InterPro" id="IPR003362">
    <property type="entry name" value="Bact_transf"/>
</dbReference>
<feature type="domain" description="Bacterial sugar transferase" evidence="4">
    <location>
        <begin position="31"/>
        <end position="223"/>
    </location>
</feature>
<keyword evidence="3" id="KW-1133">Transmembrane helix</keyword>
<keyword evidence="3" id="KW-0812">Transmembrane</keyword>
<protein>
    <submittedName>
        <fullName evidence="5">Sugar transferase</fullName>
    </submittedName>
</protein>
<evidence type="ECO:0000259" key="4">
    <source>
        <dbReference type="Pfam" id="PF02397"/>
    </source>
</evidence>
<keyword evidence="6" id="KW-1185">Reference proteome</keyword>